<dbReference type="RefSeq" id="WP_069834263.1">
    <property type="nucleotide sequence ID" value="NZ_MDGQ01000003.1"/>
</dbReference>
<comment type="caution">
    <text evidence="7">Lacks conserved residue(s) required for the propagation of feature annotation.</text>
</comment>
<dbReference type="InterPro" id="IPR000834">
    <property type="entry name" value="Peptidase_M14"/>
</dbReference>
<dbReference type="Gene3D" id="3.40.630.10">
    <property type="entry name" value="Zn peptidases"/>
    <property type="match status" value="1"/>
</dbReference>
<dbReference type="Pfam" id="PF00246">
    <property type="entry name" value="Peptidase_M14"/>
    <property type="match status" value="1"/>
</dbReference>
<dbReference type="SUPFAM" id="SSF52317">
    <property type="entry name" value="Class I glutamine amidotransferase-like"/>
    <property type="match status" value="1"/>
</dbReference>
<dbReference type="EMBL" id="MDGQ01000003">
    <property type="protein sequence ID" value="OEK06951.1"/>
    <property type="molecule type" value="Genomic_DNA"/>
</dbReference>
<dbReference type="GO" id="GO:0006508">
    <property type="term" value="P:proteolysis"/>
    <property type="evidence" value="ECO:0007669"/>
    <property type="project" value="UniProtKB-KW"/>
</dbReference>
<gene>
    <name evidence="11" type="ORF">BFP71_04655</name>
</gene>
<dbReference type="SUPFAM" id="SSF53187">
    <property type="entry name" value="Zn-dependent exopeptidases"/>
    <property type="match status" value="1"/>
</dbReference>
<protein>
    <submittedName>
        <fullName evidence="11">Zinc carboxypeptidase</fullName>
    </submittedName>
</protein>
<feature type="region of interest" description="Disordered" evidence="8">
    <location>
        <begin position="696"/>
        <end position="715"/>
    </location>
</feature>
<dbReference type="PANTHER" id="PTHR11705">
    <property type="entry name" value="PROTEASE FAMILY M14 CARBOXYPEPTIDASE A,B"/>
    <property type="match status" value="1"/>
</dbReference>
<evidence type="ECO:0000313" key="12">
    <source>
        <dbReference type="Proteomes" id="UP000095552"/>
    </source>
</evidence>
<sequence>MKRLFSTLILLVFTIASLQAQSLKSPDEFLGYELGTRFTPHYKVVDYYQYVAGEMSNVTTQEYGQTNELRPLVVNILSSQQNMDNWEQIRTDNLKRAKLMEGDPVGEKIGIVWLSYNVHGNEANSTETAMKTLYELVRPGNREAQAWLKNTVIIMDPCVNPDGRDRYSNWINQVAGTTPNPSREAAEHDEPWPGGRANHYLFDLNRDWAWQKQVESQHRMKLYNTIMPHIHVDFHEQGSNSPYYFAPAAEPVHEQVTQWQRDFQEMIGKNHAKYFDENGWLFFTKESFDILYPSYGDSYPMYNGAIGMTYEQASSDLAILTDEGDTLKLADAIAHHFTTGMSTVETASVNSAKMVDEFTAYFDNAVNSPKAKFKTYVIRGTNHPDKLKQLEDFLKRHKILYGTGSTRKAVSAFDYMTGTTKNMSIQNGDIVISAYQPKAVLVQAFFEPDTYTSTSNTYDITAWAAPYMLGLDAFATETKVNVSPAEITIAKPEKVLVGNKPAAYLAKWETLEDAKFLGELLKHDIKIRFAVETFTVTGREFNPGTLIITRKGNTHMKSKFDELVKSTASKYNRSLYSTPTTFVEAGKDFGSNNVPFIQKPKILALRGNGVSSLGFGEFWYFMEQELNYPITMVNTSSFGRVNLDDYNVIVMPSGGYGGILNEEGMKSLNAWVRGGGKVIAIERAINSFVGKKGFQLKRRSSDDKPKKATAEEREQAALTSYADRGKRFEDSRLPGAIFKLKIDNTHPLGFGYANQYFTIKNNSSRLAYLPNGWNVGIIESAESHVSGVAGKNAKEQLAKSMVFGVENKGGGAMVYFADNPLFRAFWENGKLFMANAIFFVGQ</sequence>
<dbReference type="GO" id="GO:0008270">
    <property type="term" value="F:zinc ion binding"/>
    <property type="evidence" value="ECO:0007669"/>
    <property type="project" value="InterPro"/>
</dbReference>
<evidence type="ECO:0000256" key="6">
    <source>
        <dbReference type="ARBA" id="ARBA00023049"/>
    </source>
</evidence>
<dbReference type="CDD" id="cd06238">
    <property type="entry name" value="M14-like"/>
    <property type="match status" value="1"/>
</dbReference>
<evidence type="ECO:0000256" key="4">
    <source>
        <dbReference type="ARBA" id="ARBA00022801"/>
    </source>
</evidence>
<evidence type="ECO:0000256" key="5">
    <source>
        <dbReference type="ARBA" id="ARBA00022833"/>
    </source>
</evidence>
<keyword evidence="11" id="KW-0121">Carboxypeptidase</keyword>
<dbReference type="Gene3D" id="3.40.50.880">
    <property type="match status" value="1"/>
</dbReference>
<keyword evidence="9" id="KW-0732">Signal</keyword>
<keyword evidence="6" id="KW-0482">Metalloprotease</keyword>
<dbReference type="PANTHER" id="PTHR11705:SF143">
    <property type="entry name" value="SLL0236 PROTEIN"/>
    <property type="match status" value="1"/>
</dbReference>
<feature type="signal peptide" evidence="9">
    <location>
        <begin position="1"/>
        <end position="20"/>
    </location>
</feature>
<comment type="similarity">
    <text evidence="2 7">Belongs to the peptidase M14 family.</text>
</comment>
<dbReference type="GO" id="GO:0004181">
    <property type="term" value="F:metallocarboxypeptidase activity"/>
    <property type="evidence" value="ECO:0007669"/>
    <property type="project" value="InterPro"/>
</dbReference>
<feature type="domain" description="Peptidase M14" evidence="10">
    <location>
        <begin position="37"/>
        <end position="366"/>
    </location>
</feature>
<comment type="cofactor">
    <cofactor evidence="1">
        <name>Zn(2+)</name>
        <dbReference type="ChEBI" id="CHEBI:29105"/>
    </cofactor>
</comment>
<keyword evidence="3" id="KW-0645">Protease</keyword>
<dbReference type="InterPro" id="IPR029062">
    <property type="entry name" value="Class_I_gatase-like"/>
</dbReference>
<dbReference type="GO" id="GO:0005615">
    <property type="term" value="C:extracellular space"/>
    <property type="evidence" value="ECO:0007669"/>
    <property type="project" value="TreeGrafter"/>
</dbReference>
<dbReference type="SMART" id="SM00631">
    <property type="entry name" value="Zn_pept"/>
    <property type="match status" value="1"/>
</dbReference>
<evidence type="ECO:0000256" key="1">
    <source>
        <dbReference type="ARBA" id="ARBA00001947"/>
    </source>
</evidence>
<evidence type="ECO:0000256" key="2">
    <source>
        <dbReference type="ARBA" id="ARBA00005988"/>
    </source>
</evidence>
<evidence type="ECO:0000256" key="3">
    <source>
        <dbReference type="ARBA" id="ARBA00022670"/>
    </source>
</evidence>
<evidence type="ECO:0000256" key="9">
    <source>
        <dbReference type="SAM" id="SignalP"/>
    </source>
</evidence>
<keyword evidence="4" id="KW-0378">Hydrolase</keyword>
<dbReference type="AlphaFoldDB" id="A0A1E5T6E5"/>
<evidence type="ECO:0000313" key="11">
    <source>
        <dbReference type="EMBL" id="OEK06951.1"/>
    </source>
</evidence>
<evidence type="ECO:0000256" key="7">
    <source>
        <dbReference type="PROSITE-ProRule" id="PRU01379"/>
    </source>
</evidence>
<feature type="chain" id="PRO_5009186031" evidence="9">
    <location>
        <begin position="21"/>
        <end position="842"/>
    </location>
</feature>
<comment type="caution">
    <text evidence="11">The sequence shown here is derived from an EMBL/GenBank/DDBJ whole genome shotgun (WGS) entry which is preliminary data.</text>
</comment>
<organism evidence="11 12">
    <name type="scientific">Roseivirga misakiensis</name>
    <dbReference type="NCBI Taxonomy" id="1563681"/>
    <lineage>
        <taxon>Bacteria</taxon>
        <taxon>Pseudomonadati</taxon>
        <taxon>Bacteroidota</taxon>
        <taxon>Cytophagia</taxon>
        <taxon>Cytophagales</taxon>
        <taxon>Roseivirgaceae</taxon>
        <taxon>Roseivirga</taxon>
    </lineage>
</organism>
<dbReference type="STRING" id="1563681.BFP71_04655"/>
<dbReference type="CDD" id="cd03143">
    <property type="entry name" value="A4_beta-galactosidase_middle_domain"/>
    <property type="match status" value="1"/>
</dbReference>
<evidence type="ECO:0000259" key="10">
    <source>
        <dbReference type="PROSITE" id="PS52035"/>
    </source>
</evidence>
<reference evidence="11 12" key="1">
    <citation type="submission" date="2016-08" db="EMBL/GenBank/DDBJ databases">
        <title>Draft genome of Fabibacter sp. strain SK-8.</title>
        <authorList>
            <person name="Wong S.-K."/>
            <person name="Hamasaki K."/>
            <person name="Yoshizawa S."/>
        </authorList>
    </citation>
    <scope>NUCLEOTIDE SEQUENCE [LARGE SCALE GENOMIC DNA]</scope>
    <source>
        <strain evidence="11 12">SK-8</strain>
    </source>
</reference>
<keyword evidence="12" id="KW-1185">Reference proteome</keyword>
<accession>A0A1E5T6E5</accession>
<dbReference type="Proteomes" id="UP000095552">
    <property type="component" value="Unassembled WGS sequence"/>
</dbReference>
<evidence type="ECO:0000256" key="8">
    <source>
        <dbReference type="SAM" id="MobiDB-lite"/>
    </source>
</evidence>
<feature type="compositionally biased region" description="Basic and acidic residues" evidence="8">
    <location>
        <begin position="699"/>
        <end position="715"/>
    </location>
</feature>
<dbReference type="PROSITE" id="PS52035">
    <property type="entry name" value="PEPTIDASE_M14"/>
    <property type="match status" value="1"/>
</dbReference>
<dbReference type="OrthoDB" id="9758209at2"/>
<name>A0A1E5T6E5_9BACT</name>
<keyword evidence="5" id="KW-0862">Zinc</keyword>
<proteinExistence type="inferred from homology"/>